<feature type="region of interest" description="Disordered" evidence="11">
    <location>
        <begin position="628"/>
        <end position="669"/>
    </location>
</feature>
<keyword evidence="12" id="KW-0812">Transmembrane</keyword>
<feature type="compositionally biased region" description="Basic and acidic residues" evidence="11">
    <location>
        <begin position="760"/>
        <end position="769"/>
    </location>
</feature>
<evidence type="ECO:0000313" key="14">
    <source>
        <dbReference type="Proteomes" id="UP001217089"/>
    </source>
</evidence>
<feature type="region of interest" description="Disordered" evidence="11">
    <location>
        <begin position="699"/>
        <end position="729"/>
    </location>
</feature>
<keyword evidence="5" id="KW-0107">Calcium channel</keyword>
<evidence type="ECO:0000256" key="7">
    <source>
        <dbReference type="ARBA" id="ARBA00022837"/>
    </source>
</evidence>
<feature type="transmembrane region" description="Helical" evidence="12">
    <location>
        <begin position="428"/>
        <end position="449"/>
    </location>
</feature>
<feature type="repeat" description="ANK" evidence="10">
    <location>
        <begin position="226"/>
        <end position="258"/>
    </location>
</feature>
<keyword evidence="2" id="KW-0813">Transport</keyword>
<proteinExistence type="predicted"/>
<dbReference type="PROSITE" id="PS50297">
    <property type="entry name" value="ANK_REP_REGION"/>
    <property type="match status" value="2"/>
</dbReference>
<feature type="transmembrane region" description="Helical" evidence="12">
    <location>
        <begin position="359"/>
        <end position="381"/>
    </location>
</feature>
<evidence type="ECO:0000256" key="6">
    <source>
        <dbReference type="ARBA" id="ARBA00022737"/>
    </source>
</evidence>
<keyword evidence="14" id="KW-1185">Reference proteome</keyword>
<dbReference type="SMART" id="SM00248">
    <property type="entry name" value="ANK"/>
    <property type="match status" value="5"/>
</dbReference>
<feature type="transmembrane region" description="Helical" evidence="12">
    <location>
        <begin position="509"/>
        <end position="531"/>
    </location>
</feature>
<accession>A0ABQ9EAZ8</accession>
<dbReference type="InterPro" id="IPR036770">
    <property type="entry name" value="Ankyrin_rpt-contain_sf"/>
</dbReference>
<organism evidence="13 14">
    <name type="scientific">Tegillarca granosa</name>
    <name type="common">Malaysian cockle</name>
    <name type="synonym">Anadara granosa</name>
    <dbReference type="NCBI Taxonomy" id="220873"/>
    <lineage>
        <taxon>Eukaryota</taxon>
        <taxon>Metazoa</taxon>
        <taxon>Spiralia</taxon>
        <taxon>Lophotrochozoa</taxon>
        <taxon>Mollusca</taxon>
        <taxon>Bivalvia</taxon>
        <taxon>Autobranchia</taxon>
        <taxon>Pteriomorphia</taxon>
        <taxon>Arcoida</taxon>
        <taxon>Arcoidea</taxon>
        <taxon>Arcidae</taxon>
        <taxon>Tegillarca</taxon>
    </lineage>
</organism>
<feature type="transmembrane region" description="Helical" evidence="12">
    <location>
        <begin position="324"/>
        <end position="343"/>
    </location>
</feature>
<comment type="caution">
    <text evidence="13">The sequence shown here is derived from an EMBL/GenBank/DDBJ whole genome shotgun (WGS) entry which is preliminary data.</text>
</comment>
<dbReference type="Pfam" id="PF12796">
    <property type="entry name" value="Ank_2"/>
    <property type="match status" value="2"/>
</dbReference>
<dbReference type="InterPro" id="IPR024862">
    <property type="entry name" value="TRPV"/>
</dbReference>
<sequence length="856" mass="96987">MGNICKRSKSDPDTAWKEQNKAQEANPIFKLVNLNKGGKLIDAYKTGGTAAVEKIAKTELAQYLYNDGNGHNVSVADYVRWQRQCSSGDSTILETKSDEELEKEYKKDDFNIVTEHEACWDLSKRGPMGETAFHFLYLLDSPLHSEVARILLKFYPKLALDIYEGEEYFGESALHIAIVFGDFESVKLLVQNGANVNQRATGRFFLPEDQKKGKTPSTNYEGFAYYGEYPLAFAACTGNQDIYDYLIEHNANPDLQDSFGNTVLHMVVISDQADMYKYIVNHHQKPAKTHIKNNANLTPLTLASKLGRHKIFKEMLELGSIKRFFLRLILAFLHLSFISTAVYCRPASDLLAVNATTDIVRFICEILVCIGCVGNIALEVVEIGSQGLLGFLKNCRHAPAQTIFIISCIFILACIPFRFLQLQHVEDILLIIAVPGSWLFLLFFARFFVTTNHCHSINCLQKCETNWSFCSYDIQNIYYDLELFTSYFWLRLHKYQAFERTKYSILAKAVFAVFMILVPILLLNMLIAMMGNTYQQVISKSEKEWRKQWAKIVVVLERGFSKKQLLQYQKEYSVKFSGPPEDDMGELADKDEKEMRALVVIKSGSKTKAKQRKGAINNWKRVGKEVIKQMKQQRKQGKTGPVTLSKAHKKHKSRKHSTASQSTDDDDTDGHFANVMQQLAWEKDIDLTKGQAFISDPDIIEKASPRSPMKEVAPPEPSPIPNGKPRSFTKHVKVPCRHQDLPQALECDEKRLFDIALPKVPEEPKKSWEVPKVVVKSPKSDDGSSQKSADRYSSKLSKSKSDDGSDSQSSVDIKQQAFASKEKNSGTTKRRKYKPAKDQSSRSSSTISLLHLSETD</sequence>
<evidence type="ECO:0000256" key="12">
    <source>
        <dbReference type="SAM" id="Phobius"/>
    </source>
</evidence>
<evidence type="ECO:0000256" key="3">
    <source>
        <dbReference type="ARBA" id="ARBA00022475"/>
    </source>
</evidence>
<feature type="region of interest" description="Disordered" evidence="11">
    <location>
        <begin position="758"/>
        <end position="856"/>
    </location>
</feature>
<evidence type="ECO:0000256" key="2">
    <source>
        <dbReference type="ARBA" id="ARBA00022448"/>
    </source>
</evidence>
<keyword evidence="3" id="KW-1003">Cell membrane</keyword>
<keyword evidence="4" id="KW-0109">Calcium transport</keyword>
<feature type="compositionally biased region" description="Basic residues" evidence="11">
    <location>
        <begin position="646"/>
        <end position="657"/>
    </location>
</feature>
<dbReference type="SUPFAM" id="SSF48403">
    <property type="entry name" value="Ankyrin repeat"/>
    <property type="match status" value="1"/>
</dbReference>
<evidence type="ECO:0008006" key="15">
    <source>
        <dbReference type="Google" id="ProtNLM"/>
    </source>
</evidence>
<evidence type="ECO:0000256" key="4">
    <source>
        <dbReference type="ARBA" id="ARBA00022568"/>
    </source>
</evidence>
<keyword evidence="6" id="KW-0677">Repeat</keyword>
<feature type="compositionally biased region" description="Basic and acidic residues" evidence="11">
    <location>
        <begin position="778"/>
        <end position="803"/>
    </location>
</feature>
<dbReference type="PANTHER" id="PTHR10582:SF2">
    <property type="entry name" value="INACTIVE"/>
    <property type="match status" value="1"/>
</dbReference>
<evidence type="ECO:0000256" key="8">
    <source>
        <dbReference type="ARBA" id="ARBA00023065"/>
    </source>
</evidence>
<keyword evidence="12" id="KW-1133">Transmembrane helix</keyword>
<reference evidence="13 14" key="1">
    <citation type="submission" date="2022-12" db="EMBL/GenBank/DDBJ databases">
        <title>Chromosome-level genome of Tegillarca granosa.</title>
        <authorList>
            <person name="Kim J."/>
        </authorList>
    </citation>
    <scope>NUCLEOTIDE SEQUENCE [LARGE SCALE GENOMIC DNA]</scope>
    <source>
        <strain evidence="13">Teg-2019</strain>
        <tissue evidence="13">Adductor muscle</tissue>
    </source>
</reference>
<dbReference type="InterPro" id="IPR002110">
    <property type="entry name" value="Ankyrin_rpt"/>
</dbReference>
<keyword evidence="10" id="KW-0040">ANK repeat</keyword>
<dbReference type="EMBL" id="JARBDR010000918">
    <property type="protein sequence ID" value="KAJ8301067.1"/>
    <property type="molecule type" value="Genomic_DNA"/>
</dbReference>
<evidence type="ECO:0000256" key="11">
    <source>
        <dbReference type="SAM" id="MobiDB-lite"/>
    </source>
</evidence>
<name>A0ABQ9EAZ8_TEGGR</name>
<keyword evidence="12" id="KW-0472">Membrane</keyword>
<keyword evidence="7" id="KW-0106">Calcium</keyword>
<gene>
    <name evidence="13" type="ORF">KUTeg_020054</name>
</gene>
<keyword evidence="8" id="KW-0406">Ion transport</keyword>
<dbReference type="Proteomes" id="UP001217089">
    <property type="component" value="Unassembled WGS sequence"/>
</dbReference>
<protein>
    <recommendedName>
        <fullName evidence="15">Ion transport domain-containing protein</fullName>
    </recommendedName>
</protein>
<feature type="compositionally biased region" description="Low complexity" evidence="11">
    <location>
        <begin position="841"/>
        <end position="856"/>
    </location>
</feature>
<dbReference type="Gene3D" id="1.25.40.20">
    <property type="entry name" value="Ankyrin repeat-containing domain"/>
    <property type="match status" value="1"/>
</dbReference>
<evidence type="ECO:0000256" key="10">
    <source>
        <dbReference type="PROSITE-ProRule" id="PRU00023"/>
    </source>
</evidence>
<evidence type="ECO:0000256" key="9">
    <source>
        <dbReference type="ARBA" id="ARBA00023303"/>
    </source>
</evidence>
<feature type="transmembrane region" description="Helical" evidence="12">
    <location>
        <begin position="402"/>
        <end position="422"/>
    </location>
</feature>
<evidence type="ECO:0000313" key="13">
    <source>
        <dbReference type="EMBL" id="KAJ8301067.1"/>
    </source>
</evidence>
<evidence type="ECO:0000256" key="5">
    <source>
        <dbReference type="ARBA" id="ARBA00022673"/>
    </source>
</evidence>
<feature type="repeat" description="ANK" evidence="10">
    <location>
        <begin position="169"/>
        <end position="201"/>
    </location>
</feature>
<comment type="subcellular location">
    <subcellularLocation>
        <location evidence="1">Cell membrane</location>
        <topology evidence="1">Multi-pass membrane protein</topology>
    </subcellularLocation>
</comment>
<dbReference type="PANTHER" id="PTHR10582">
    <property type="entry name" value="TRANSIENT RECEPTOR POTENTIAL ION CHANNEL PROTEIN"/>
    <property type="match status" value="1"/>
</dbReference>
<keyword evidence="9" id="KW-0407">Ion channel</keyword>
<evidence type="ECO:0000256" key="1">
    <source>
        <dbReference type="ARBA" id="ARBA00004651"/>
    </source>
</evidence>
<dbReference type="PROSITE" id="PS50088">
    <property type="entry name" value="ANK_REPEAT"/>
    <property type="match status" value="2"/>
</dbReference>